<evidence type="ECO:0000256" key="1">
    <source>
        <dbReference type="ARBA" id="ARBA00022801"/>
    </source>
</evidence>
<dbReference type="Proteomes" id="UP000631694">
    <property type="component" value="Unassembled WGS sequence"/>
</dbReference>
<organism evidence="3 4">
    <name type="scientific">Methylobrevis albus</name>
    <dbReference type="NCBI Taxonomy" id="2793297"/>
    <lineage>
        <taxon>Bacteria</taxon>
        <taxon>Pseudomonadati</taxon>
        <taxon>Pseudomonadota</taxon>
        <taxon>Alphaproteobacteria</taxon>
        <taxon>Hyphomicrobiales</taxon>
        <taxon>Pleomorphomonadaceae</taxon>
        <taxon>Methylobrevis</taxon>
    </lineage>
</organism>
<dbReference type="InterPro" id="IPR036380">
    <property type="entry name" value="Isochorismatase-like_sf"/>
</dbReference>
<accession>A0A931I2N1</accession>
<proteinExistence type="predicted"/>
<dbReference type="RefSeq" id="WP_197311796.1">
    <property type="nucleotide sequence ID" value="NZ_JADZLT010000051.1"/>
</dbReference>
<dbReference type="EMBL" id="JADZLT010000051">
    <property type="protein sequence ID" value="MBH0238707.1"/>
    <property type="molecule type" value="Genomic_DNA"/>
</dbReference>
<feature type="domain" description="Isochorismatase-like" evidence="2">
    <location>
        <begin position="17"/>
        <end position="198"/>
    </location>
</feature>
<keyword evidence="4" id="KW-1185">Reference proteome</keyword>
<dbReference type="Gene3D" id="3.40.50.850">
    <property type="entry name" value="Isochorismatase-like"/>
    <property type="match status" value="1"/>
</dbReference>
<evidence type="ECO:0000259" key="2">
    <source>
        <dbReference type="Pfam" id="PF00857"/>
    </source>
</evidence>
<dbReference type="SUPFAM" id="SSF52499">
    <property type="entry name" value="Isochorismatase-like hydrolases"/>
    <property type="match status" value="1"/>
</dbReference>
<dbReference type="InterPro" id="IPR050272">
    <property type="entry name" value="Isochorismatase-like_hydrls"/>
</dbReference>
<comment type="caution">
    <text evidence="3">The sequence shown here is derived from an EMBL/GenBank/DDBJ whole genome shotgun (WGS) entry which is preliminary data.</text>
</comment>
<dbReference type="InterPro" id="IPR000868">
    <property type="entry name" value="Isochorismatase-like_dom"/>
</dbReference>
<dbReference type="GO" id="GO:0016787">
    <property type="term" value="F:hydrolase activity"/>
    <property type="evidence" value="ECO:0007669"/>
    <property type="project" value="UniProtKB-KW"/>
</dbReference>
<dbReference type="CDD" id="cd00431">
    <property type="entry name" value="cysteine_hydrolases"/>
    <property type="match status" value="1"/>
</dbReference>
<gene>
    <name evidence="3" type="ORF">I5731_12800</name>
</gene>
<name>A0A931I2N1_9HYPH</name>
<protein>
    <submittedName>
        <fullName evidence="3">Cysteine hydrolase</fullName>
    </submittedName>
</protein>
<evidence type="ECO:0000313" key="4">
    <source>
        <dbReference type="Proteomes" id="UP000631694"/>
    </source>
</evidence>
<dbReference type="PANTHER" id="PTHR43540">
    <property type="entry name" value="PEROXYUREIDOACRYLATE/UREIDOACRYLATE AMIDOHYDROLASE-RELATED"/>
    <property type="match status" value="1"/>
</dbReference>
<sequence>MATVPPLGAKPMLVGRTALIVIDIQKSAFMPGVDVGIPLMDGYTENTRRGRVVIDAARAAGIPVVFIQEAHRPDYVDFGRELDGSEVVHCLETDEGTELASEITGYRPGIDYFIRKRRYSAFYGTDLEILLKGLKAETLVLIGGLTDVCVHYTFADAHQGDYYTRVVGDCVAGSSRAAHEASLAAMEYLQTGAVVDAETIAAAFVGTGAQVRLSA</sequence>
<dbReference type="Pfam" id="PF00857">
    <property type="entry name" value="Isochorismatase"/>
    <property type="match status" value="1"/>
</dbReference>
<evidence type="ECO:0000313" key="3">
    <source>
        <dbReference type="EMBL" id="MBH0238707.1"/>
    </source>
</evidence>
<keyword evidence="1 3" id="KW-0378">Hydrolase</keyword>
<reference evidence="3" key="1">
    <citation type="submission" date="2020-12" db="EMBL/GenBank/DDBJ databases">
        <title>Methylobrevis albus sp. nov., isolated from fresh water lack sediment.</title>
        <authorList>
            <person name="Zou Q."/>
        </authorList>
    </citation>
    <scope>NUCLEOTIDE SEQUENCE</scope>
    <source>
        <strain evidence="3">L22</strain>
    </source>
</reference>
<dbReference type="PANTHER" id="PTHR43540:SF6">
    <property type="entry name" value="ISOCHORISMATASE-LIKE DOMAIN-CONTAINING PROTEIN"/>
    <property type="match status" value="1"/>
</dbReference>
<dbReference type="AlphaFoldDB" id="A0A931I2N1"/>